<dbReference type="Gene3D" id="3.50.90.10">
    <property type="entry name" value="YerB-like"/>
    <property type="match status" value="1"/>
</dbReference>
<dbReference type="InterPro" id="IPR023158">
    <property type="entry name" value="YerB-like_sf"/>
</dbReference>
<feature type="domain" description="DUF3048" evidence="3">
    <location>
        <begin position="221"/>
        <end position="334"/>
    </location>
</feature>
<dbReference type="SUPFAM" id="SSF159774">
    <property type="entry name" value="YerB-like"/>
    <property type="match status" value="1"/>
</dbReference>
<name>A0ABV5MZ61_9ACTN</name>
<keyword evidence="5" id="KW-1185">Reference proteome</keyword>
<evidence type="ECO:0000313" key="5">
    <source>
        <dbReference type="Proteomes" id="UP001589709"/>
    </source>
</evidence>
<evidence type="ECO:0000256" key="1">
    <source>
        <dbReference type="SAM" id="MobiDB-lite"/>
    </source>
</evidence>
<dbReference type="Pfam" id="PF11258">
    <property type="entry name" value="DUF3048"/>
    <property type="match status" value="1"/>
</dbReference>
<gene>
    <name evidence="4" type="ORF">ACFF45_11560</name>
</gene>
<dbReference type="InterPro" id="IPR035328">
    <property type="entry name" value="DUF3048_C"/>
</dbReference>
<sequence length="339" mass="35672">MAAVGKSTGRRARGRRAAATAVVAGAVAAGSLTAGCAGGGTPDDGRPPRPPRTAAWTPAPVPSRPQQARRAAPVLAVKIDNARAARPHTGLGAADVVYVEPVEGGLSRLLAVYASTLPEAVGPVRSARETDLELLRQFDRPALAFSGAQRRLLPLVGRAPLRAEPPGRRPDAYFRGAGAVPHNLYVRPHRLLRATPGVSALTTGFSYGAAPDGGVPEPVRTVRYPAARFTFTWDGSRQRYRVALDGTAAATTDGRPVVPSTVVVQNVRIRPSGYADSRGHNTPYTETVGSGTAKVLRGGKAYDALWKRPEPGDGTRFTTVDGEPLNFATGQVWVVFVRA</sequence>
<proteinExistence type="predicted"/>
<evidence type="ECO:0000259" key="2">
    <source>
        <dbReference type="Pfam" id="PF11258"/>
    </source>
</evidence>
<evidence type="ECO:0000313" key="4">
    <source>
        <dbReference type="EMBL" id="MFB9463331.1"/>
    </source>
</evidence>
<feature type="region of interest" description="Disordered" evidence="1">
    <location>
        <begin position="32"/>
        <end position="69"/>
    </location>
</feature>
<protein>
    <submittedName>
        <fullName evidence="4">DUF3048 domain-containing protein</fullName>
    </submittedName>
</protein>
<dbReference type="RefSeq" id="WP_381345399.1">
    <property type="nucleotide sequence ID" value="NZ_JBHMCY010000017.1"/>
</dbReference>
<feature type="domain" description="DUF3048" evidence="2">
    <location>
        <begin position="66"/>
        <end position="195"/>
    </location>
</feature>
<reference evidence="4 5" key="1">
    <citation type="submission" date="2024-09" db="EMBL/GenBank/DDBJ databases">
        <authorList>
            <person name="Sun Q."/>
            <person name="Mori K."/>
        </authorList>
    </citation>
    <scope>NUCLEOTIDE SEQUENCE [LARGE SCALE GENOMIC DNA]</scope>
    <source>
        <strain evidence="4 5">JCM 6917</strain>
    </source>
</reference>
<dbReference type="InterPro" id="IPR021416">
    <property type="entry name" value="DUF3048_N"/>
</dbReference>
<evidence type="ECO:0000259" key="3">
    <source>
        <dbReference type="Pfam" id="PF17479"/>
    </source>
</evidence>
<accession>A0ABV5MZ61</accession>
<dbReference type="Pfam" id="PF17479">
    <property type="entry name" value="DUF3048_C"/>
    <property type="match status" value="1"/>
</dbReference>
<dbReference type="EMBL" id="JBHMCY010000017">
    <property type="protein sequence ID" value="MFB9463331.1"/>
    <property type="molecule type" value="Genomic_DNA"/>
</dbReference>
<organism evidence="4 5">
    <name type="scientific">Streptomyces cinereospinus</name>
    <dbReference type="NCBI Taxonomy" id="285561"/>
    <lineage>
        <taxon>Bacteria</taxon>
        <taxon>Bacillati</taxon>
        <taxon>Actinomycetota</taxon>
        <taxon>Actinomycetes</taxon>
        <taxon>Kitasatosporales</taxon>
        <taxon>Streptomycetaceae</taxon>
        <taxon>Streptomyces</taxon>
    </lineage>
</organism>
<comment type="caution">
    <text evidence="4">The sequence shown here is derived from an EMBL/GenBank/DDBJ whole genome shotgun (WGS) entry which is preliminary data.</text>
</comment>
<dbReference type="Proteomes" id="UP001589709">
    <property type="component" value="Unassembled WGS sequence"/>
</dbReference>